<organism evidence="1">
    <name type="scientific">marine metagenome</name>
    <dbReference type="NCBI Taxonomy" id="408172"/>
    <lineage>
        <taxon>unclassified sequences</taxon>
        <taxon>metagenomes</taxon>
        <taxon>ecological metagenomes</taxon>
    </lineage>
</organism>
<evidence type="ECO:0008006" key="2">
    <source>
        <dbReference type="Google" id="ProtNLM"/>
    </source>
</evidence>
<dbReference type="GO" id="GO:0008830">
    <property type="term" value="F:dTDP-4-dehydrorhamnose 3,5-epimerase activity"/>
    <property type="evidence" value="ECO:0007669"/>
    <property type="project" value="InterPro"/>
</dbReference>
<dbReference type="InterPro" id="IPR014710">
    <property type="entry name" value="RmlC-like_jellyroll"/>
</dbReference>
<dbReference type="Gene3D" id="2.60.120.10">
    <property type="entry name" value="Jelly Rolls"/>
    <property type="match status" value="1"/>
</dbReference>
<sequence length="125" mass="14441">RTLKNNLRGMHFQKNFPQGKLIYSVHGSVYDVIVDIRKESSSFGKWIGVTLSSENRKQIWIPPGLAHGFLVTSEYADLVYKFTDYYHQEDEGCLLWNDPEVGIDWPVENPILSERDKEGLLLNDL</sequence>
<dbReference type="Pfam" id="PF00908">
    <property type="entry name" value="dTDP_sugar_isom"/>
    <property type="match status" value="1"/>
</dbReference>
<dbReference type="EMBL" id="UINC01185707">
    <property type="protein sequence ID" value="SVD97547.1"/>
    <property type="molecule type" value="Genomic_DNA"/>
</dbReference>
<dbReference type="NCBIfam" id="TIGR01221">
    <property type="entry name" value="rmlC"/>
    <property type="match status" value="1"/>
</dbReference>
<dbReference type="GO" id="GO:0000271">
    <property type="term" value="P:polysaccharide biosynthetic process"/>
    <property type="evidence" value="ECO:0007669"/>
    <property type="project" value="TreeGrafter"/>
</dbReference>
<dbReference type="SUPFAM" id="SSF51182">
    <property type="entry name" value="RmlC-like cupins"/>
    <property type="match status" value="1"/>
</dbReference>
<dbReference type="PANTHER" id="PTHR21047">
    <property type="entry name" value="DTDP-6-DEOXY-D-GLUCOSE-3,5 EPIMERASE"/>
    <property type="match status" value="1"/>
</dbReference>
<dbReference type="GO" id="GO:0019305">
    <property type="term" value="P:dTDP-rhamnose biosynthetic process"/>
    <property type="evidence" value="ECO:0007669"/>
    <property type="project" value="TreeGrafter"/>
</dbReference>
<reference evidence="1" key="1">
    <citation type="submission" date="2018-05" db="EMBL/GenBank/DDBJ databases">
        <authorList>
            <person name="Lanie J.A."/>
            <person name="Ng W.-L."/>
            <person name="Kazmierczak K.M."/>
            <person name="Andrzejewski T.M."/>
            <person name="Davidsen T.M."/>
            <person name="Wayne K.J."/>
            <person name="Tettelin H."/>
            <person name="Glass J.I."/>
            <person name="Rusch D."/>
            <person name="Podicherti R."/>
            <person name="Tsui H.-C.T."/>
            <person name="Winkler M.E."/>
        </authorList>
    </citation>
    <scope>NUCLEOTIDE SEQUENCE</scope>
</reference>
<accession>A0A382ZPS9</accession>
<dbReference type="GO" id="GO:0005829">
    <property type="term" value="C:cytosol"/>
    <property type="evidence" value="ECO:0007669"/>
    <property type="project" value="TreeGrafter"/>
</dbReference>
<evidence type="ECO:0000313" key="1">
    <source>
        <dbReference type="EMBL" id="SVD97547.1"/>
    </source>
</evidence>
<dbReference type="InterPro" id="IPR000888">
    <property type="entry name" value="RmlC-like"/>
</dbReference>
<dbReference type="CDD" id="cd00438">
    <property type="entry name" value="cupin_RmlC"/>
    <property type="match status" value="1"/>
</dbReference>
<protein>
    <recommendedName>
        <fullName evidence="2">dTDP-4-dehydrorhamnose 3,5-epimerase</fullName>
    </recommendedName>
</protein>
<feature type="non-terminal residue" evidence="1">
    <location>
        <position position="1"/>
    </location>
</feature>
<dbReference type="PANTHER" id="PTHR21047:SF2">
    <property type="entry name" value="THYMIDINE DIPHOSPHO-4-KETO-RHAMNOSE 3,5-EPIMERASE"/>
    <property type="match status" value="1"/>
</dbReference>
<dbReference type="InterPro" id="IPR011051">
    <property type="entry name" value="RmlC_Cupin_sf"/>
</dbReference>
<dbReference type="AlphaFoldDB" id="A0A382ZPS9"/>
<proteinExistence type="predicted"/>
<gene>
    <name evidence="1" type="ORF">METZ01_LOCUS450401</name>
</gene>
<name>A0A382ZPS9_9ZZZZ</name>